<comment type="caution">
    <text evidence="1">The sequence shown here is derived from an EMBL/GenBank/DDBJ whole genome shotgun (WGS) entry which is preliminary data.</text>
</comment>
<protein>
    <submittedName>
        <fullName evidence="1">Uncharacterized protein</fullName>
    </submittedName>
</protein>
<accession>A0ACC2AE16</accession>
<keyword evidence="2" id="KW-1185">Reference proteome</keyword>
<evidence type="ECO:0000313" key="2">
    <source>
        <dbReference type="Proteomes" id="UP001162992"/>
    </source>
</evidence>
<name>A0ACC2AE16_DIPCM</name>
<sequence>MQILSKNSTKVYPAVPTQHQVLYLAAPDHFVRPKHVAMLFLFSAKQDGTEVIPSYHLKESLTKLLVPFYPLAGRLRRRKDKKLEIVCNDDGAEFIEVQVDASLEDMGISVLSLEYSELLNPSPKFFDDSILRCPLLYVQVVDVSLGICGTLSVPCKRVLIFVEVTRFACGGAALVFALNHTALDGMSVGHFSNAWSEIATGREISLQPFHNRTLLKSNCPPGPQFQPPELRVISQELAPAASHLEPSCLSPAERMFTFSPEQLKKLKSKASQGLERGYFSTFESINAHVWRSITRSRGLDFSKKTKFLTTLDIRKRVKPALPDGYIGNGICFVSASATVGDILQNPLSFAANRIREAISSFTEEDMHSVFAWTEQQEGTIVMNVNTGDSAGQDVAVSSWIRMKCYHLDFGSGKPIFVGPCGNPYDGNVIMLPSHKGEGYMNIFIGLNPKHMELLEKDSEFLEAEESSKFNGF</sequence>
<evidence type="ECO:0000313" key="1">
    <source>
        <dbReference type="EMBL" id="KAJ7515342.1"/>
    </source>
</evidence>
<proteinExistence type="predicted"/>
<reference evidence="2" key="1">
    <citation type="journal article" date="2024" name="Proc. Natl. Acad. Sci. U.S.A.">
        <title>Extraordinary preservation of gene collinearity over three hundred million years revealed in homosporous lycophytes.</title>
        <authorList>
            <person name="Li C."/>
            <person name="Wickell D."/>
            <person name="Kuo L.Y."/>
            <person name="Chen X."/>
            <person name="Nie B."/>
            <person name="Liao X."/>
            <person name="Peng D."/>
            <person name="Ji J."/>
            <person name="Jenkins J."/>
            <person name="Williams M."/>
            <person name="Shu S."/>
            <person name="Plott C."/>
            <person name="Barry K."/>
            <person name="Rajasekar S."/>
            <person name="Grimwood J."/>
            <person name="Han X."/>
            <person name="Sun S."/>
            <person name="Hou Z."/>
            <person name="He W."/>
            <person name="Dai G."/>
            <person name="Sun C."/>
            <person name="Schmutz J."/>
            <person name="Leebens-Mack J.H."/>
            <person name="Li F.W."/>
            <person name="Wang L."/>
        </authorList>
    </citation>
    <scope>NUCLEOTIDE SEQUENCE [LARGE SCALE GENOMIC DNA]</scope>
    <source>
        <strain evidence="2">cv. PW_Plant_1</strain>
    </source>
</reference>
<dbReference type="EMBL" id="CM055113">
    <property type="protein sequence ID" value="KAJ7515342.1"/>
    <property type="molecule type" value="Genomic_DNA"/>
</dbReference>
<gene>
    <name evidence="1" type="ORF">O6H91_22G011100</name>
</gene>
<organism evidence="1 2">
    <name type="scientific">Diphasiastrum complanatum</name>
    <name type="common">Issler's clubmoss</name>
    <name type="synonym">Lycopodium complanatum</name>
    <dbReference type="NCBI Taxonomy" id="34168"/>
    <lineage>
        <taxon>Eukaryota</taxon>
        <taxon>Viridiplantae</taxon>
        <taxon>Streptophyta</taxon>
        <taxon>Embryophyta</taxon>
        <taxon>Tracheophyta</taxon>
        <taxon>Lycopodiopsida</taxon>
        <taxon>Lycopodiales</taxon>
        <taxon>Lycopodiaceae</taxon>
        <taxon>Lycopodioideae</taxon>
        <taxon>Diphasiastrum</taxon>
    </lineage>
</organism>
<dbReference type="Proteomes" id="UP001162992">
    <property type="component" value="Chromosome 22"/>
</dbReference>